<dbReference type="RefSeq" id="WP_101027839.1">
    <property type="nucleotide sequence ID" value="NZ_PJEG01000015.1"/>
</dbReference>
<dbReference type="PANTHER" id="PTHR18964:SF149">
    <property type="entry name" value="BIFUNCTIONAL UDP-N-ACETYLGLUCOSAMINE 2-EPIMERASE_N-ACETYLMANNOSAMINE KINASE"/>
    <property type="match status" value="1"/>
</dbReference>
<evidence type="ECO:0000256" key="1">
    <source>
        <dbReference type="ARBA" id="ARBA00006479"/>
    </source>
</evidence>
<accession>A0A2N0TI55</accession>
<dbReference type="AlphaFoldDB" id="A0A2N0TI55"/>
<dbReference type="PROSITE" id="PS01125">
    <property type="entry name" value="ROK"/>
    <property type="match status" value="1"/>
</dbReference>
<dbReference type="SUPFAM" id="SSF46785">
    <property type="entry name" value="Winged helix' DNA-binding domain"/>
    <property type="match status" value="1"/>
</dbReference>
<dbReference type="InterPro" id="IPR036390">
    <property type="entry name" value="WH_DNA-bd_sf"/>
</dbReference>
<comment type="similarity">
    <text evidence="1">Belongs to the ROK (NagC/XylR) family.</text>
</comment>
<name>A0A2N0TI55_BIFLN</name>
<sequence>MSYLGLNTTTDDHAAKASPADVRRKNRQLIFRLLFPTNQYSRAELGRRTGLSRVAVSDVVGRMLEEGLLRETGQAPSGGKGKRGTLLSIDIDRLRIISIDLTQEHLLHGAVTNLLGQPLRHAEVTLNTGSFVSVDVIIELIEKMLGMSDGEVIGIGVASPGVVDNGVVRSSTMRGWNNLDLSTPIAEHFGLEVNVSNYDATAAMLTERFFGQGGPNMLFVRIERGIGSAILLSDTPVIGELHAAGELGHISIDLDGPLCPCGKHGCLETMISGTALKKQLSAADVEQHQGILARAGRYLGQALAMPVGLLDMADVCVYGQPNIINATFIGAAQQYLDAATSSSFHKHTVIRRCECGPDITVQGEAIAVVFQHLAK</sequence>
<gene>
    <name evidence="3" type="ORF">APC1461_1283</name>
</gene>
<dbReference type="InterPro" id="IPR049874">
    <property type="entry name" value="ROK_cs"/>
</dbReference>
<evidence type="ECO:0000313" key="4">
    <source>
        <dbReference type="Proteomes" id="UP000232928"/>
    </source>
</evidence>
<dbReference type="PANTHER" id="PTHR18964">
    <property type="entry name" value="ROK (REPRESSOR, ORF, KINASE) FAMILY"/>
    <property type="match status" value="1"/>
</dbReference>
<organism evidence="3 4">
    <name type="scientific">Bifidobacterium longum</name>
    <dbReference type="NCBI Taxonomy" id="216816"/>
    <lineage>
        <taxon>Bacteria</taxon>
        <taxon>Bacillati</taxon>
        <taxon>Actinomycetota</taxon>
        <taxon>Actinomycetes</taxon>
        <taxon>Bifidobacteriales</taxon>
        <taxon>Bifidobacteriaceae</taxon>
        <taxon>Bifidobacterium</taxon>
    </lineage>
</organism>
<dbReference type="SUPFAM" id="SSF53067">
    <property type="entry name" value="Actin-like ATPase domain"/>
    <property type="match status" value="1"/>
</dbReference>
<comment type="caution">
    <text evidence="3">The sequence shown here is derived from an EMBL/GenBank/DDBJ whole genome shotgun (WGS) entry which is preliminary data.</text>
</comment>
<reference evidence="3 4" key="1">
    <citation type="submission" date="2017-12" db="EMBL/GenBank/DDBJ databases">
        <title>Bifidobacterium longum APC/DPC strains.</title>
        <authorList>
            <person name="Arboleya S."/>
        </authorList>
    </citation>
    <scope>NUCLEOTIDE SEQUENCE [LARGE SCALE GENOMIC DNA]</scope>
    <source>
        <strain evidence="3 4">APC1461</strain>
    </source>
</reference>
<evidence type="ECO:0000313" key="3">
    <source>
        <dbReference type="EMBL" id="PKD14424.1"/>
    </source>
</evidence>
<dbReference type="InterPro" id="IPR036388">
    <property type="entry name" value="WH-like_DNA-bd_sf"/>
</dbReference>
<dbReference type="Pfam" id="PF00480">
    <property type="entry name" value="ROK"/>
    <property type="match status" value="1"/>
</dbReference>
<protein>
    <submittedName>
        <fullName evidence="3">Transcriptional regulator</fullName>
    </submittedName>
</protein>
<dbReference type="Proteomes" id="UP000232928">
    <property type="component" value="Unassembled WGS sequence"/>
</dbReference>
<evidence type="ECO:0000256" key="2">
    <source>
        <dbReference type="SAM" id="MobiDB-lite"/>
    </source>
</evidence>
<dbReference type="Gene3D" id="1.10.10.10">
    <property type="entry name" value="Winged helix-like DNA-binding domain superfamily/Winged helix DNA-binding domain"/>
    <property type="match status" value="1"/>
</dbReference>
<dbReference type="Gene3D" id="3.30.420.40">
    <property type="match status" value="2"/>
</dbReference>
<dbReference type="InterPro" id="IPR043129">
    <property type="entry name" value="ATPase_NBD"/>
</dbReference>
<dbReference type="EMBL" id="PJEG01000015">
    <property type="protein sequence ID" value="PKD14424.1"/>
    <property type="molecule type" value="Genomic_DNA"/>
</dbReference>
<feature type="region of interest" description="Disordered" evidence="2">
    <location>
        <begin position="1"/>
        <end position="20"/>
    </location>
</feature>
<dbReference type="InterPro" id="IPR000600">
    <property type="entry name" value="ROK"/>
</dbReference>
<proteinExistence type="inferred from homology"/>